<comment type="caution">
    <text evidence="1">The sequence shown here is derived from an EMBL/GenBank/DDBJ whole genome shotgun (WGS) entry which is preliminary data.</text>
</comment>
<accession>A0A252AJF6</accession>
<protein>
    <submittedName>
        <fullName evidence="1">Uncharacterized protein</fullName>
    </submittedName>
</protein>
<evidence type="ECO:0000313" key="2">
    <source>
        <dbReference type="Proteomes" id="UP000194641"/>
    </source>
</evidence>
<reference evidence="2" key="1">
    <citation type="submission" date="2014-06" db="EMBL/GenBank/DDBJ databases">
        <authorList>
            <person name="Winans N.J."/>
            <person name="Newell P.D."/>
            <person name="Douglas A.E."/>
        </authorList>
    </citation>
    <scope>NUCLEOTIDE SEQUENCE [LARGE SCALE GENOMIC DNA]</scope>
</reference>
<proteinExistence type="predicted"/>
<dbReference type="AlphaFoldDB" id="A0A252AJF6"/>
<gene>
    <name evidence="1" type="ORF">HK17_15535</name>
</gene>
<dbReference type="RefSeq" id="WP_086660193.1">
    <property type="nucleotide sequence ID" value="NZ_JOPA01000072.1"/>
</dbReference>
<dbReference type="EMBL" id="JOPA01000072">
    <property type="protein sequence ID" value="OUI89716.1"/>
    <property type="molecule type" value="Genomic_DNA"/>
</dbReference>
<name>A0A252AJF6_9PROT</name>
<dbReference type="Proteomes" id="UP000194641">
    <property type="component" value="Unassembled WGS sequence"/>
</dbReference>
<organism evidence="1 2">
    <name type="scientific">Acetobacter indonesiensis</name>
    <dbReference type="NCBI Taxonomy" id="104101"/>
    <lineage>
        <taxon>Bacteria</taxon>
        <taxon>Pseudomonadati</taxon>
        <taxon>Pseudomonadota</taxon>
        <taxon>Alphaproteobacteria</taxon>
        <taxon>Acetobacterales</taxon>
        <taxon>Acetobacteraceae</taxon>
        <taxon>Acetobacter</taxon>
    </lineage>
</organism>
<sequence length="59" mass="6383">MRAEHARANKRVIGPDDLCHERLIATLTSVTRTLDVVLCAPITSANPPVSTLMDIVAQT</sequence>
<evidence type="ECO:0000313" key="1">
    <source>
        <dbReference type="EMBL" id="OUI89716.1"/>
    </source>
</evidence>